<dbReference type="PANTHER" id="PTHR46732">
    <property type="entry name" value="ATP-DEPENDENT PROTEASE LA (LON) DOMAIN PROTEIN"/>
    <property type="match status" value="1"/>
</dbReference>
<name>A0A2T4IJ30_9RHOO</name>
<dbReference type="Pfam" id="PF02190">
    <property type="entry name" value="LON_substr_bdg"/>
    <property type="match status" value="1"/>
</dbReference>
<feature type="domain" description="Lon N-terminal" evidence="1">
    <location>
        <begin position="5"/>
        <end position="194"/>
    </location>
</feature>
<reference evidence="2 3" key="2">
    <citation type="submission" date="2018-04" db="EMBL/GenBank/DDBJ databases">
        <title>Thauera lacus sp. nov., isolated from an saline lake in Inner Mongolia, China.</title>
        <authorList>
            <person name="Liang Q.-Y."/>
        </authorList>
    </citation>
    <scope>NUCLEOTIDE SEQUENCE [LARGE SCALE GENOMIC DNA]</scope>
    <source>
        <strain evidence="2 3">D20</strain>
    </source>
</reference>
<dbReference type="Proteomes" id="UP000241193">
    <property type="component" value="Unassembled WGS sequence"/>
</dbReference>
<dbReference type="SUPFAM" id="SSF88697">
    <property type="entry name" value="PUA domain-like"/>
    <property type="match status" value="1"/>
</dbReference>
<dbReference type="Gene3D" id="2.30.130.40">
    <property type="entry name" value="LON domain-like"/>
    <property type="match status" value="1"/>
</dbReference>
<reference evidence="2 3" key="1">
    <citation type="submission" date="2018-03" db="EMBL/GenBank/DDBJ databases">
        <authorList>
            <person name="Keele B.F."/>
        </authorList>
    </citation>
    <scope>NUCLEOTIDE SEQUENCE [LARGE SCALE GENOMIC DNA]</scope>
    <source>
        <strain evidence="2 3">D20</strain>
    </source>
</reference>
<evidence type="ECO:0000313" key="3">
    <source>
        <dbReference type="Proteomes" id="UP000241193"/>
    </source>
</evidence>
<dbReference type="InterPro" id="IPR003111">
    <property type="entry name" value="Lon_prtase_N"/>
</dbReference>
<dbReference type="InterPro" id="IPR015947">
    <property type="entry name" value="PUA-like_sf"/>
</dbReference>
<comment type="caution">
    <text evidence="2">The sequence shown here is derived from an EMBL/GenBank/DDBJ whole genome shotgun (WGS) entry which is preliminary data.</text>
</comment>
<sequence length="200" mass="22006">MSEQNSTLPLFPLGTVLFPDGLLPLRVFEARYMDMTARCLREGSTFGVCLIAAGSEVGEAAVPHTVGTEACIEQWEMSEPGVLSIVVRGRRRFRIEDHEVERDGLLRGRVRWLAEPAPQAVPAAQADILPLLDLIAGEVGNPLPSPHRFDDAAWVGARYAELLPIPQRARQALLELDDALSRLEIIQQYLRQHGLLGPAA</sequence>
<protein>
    <submittedName>
        <fullName evidence="2">Peptidase S16</fullName>
    </submittedName>
</protein>
<keyword evidence="3" id="KW-1185">Reference proteome</keyword>
<accession>A0A2T4IJ30</accession>
<dbReference type="OrthoDB" id="8558970at2"/>
<dbReference type="AlphaFoldDB" id="A0A2T4IJ30"/>
<dbReference type="PANTHER" id="PTHR46732:SF8">
    <property type="entry name" value="ATP-DEPENDENT PROTEASE LA (LON) DOMAIN PROTEIN"/>
    <property type="match status" value="1"/>
</dbReference>
<dbReference type="RefSeq" id="WP_107492295.1">
    <property type="nucleotide sequence ID" value="NZ_PZKC01000002.1"/>
</dbReference>
<dbReference type="PROSITE" id="PS51787">
    <property type="entry name" value="LON_N"/>
    <property type="match status" value="1"/>
</dbReference>
<dbReference type="SMART" id="SM00464">
    <property type="entry name" value="LON"/>
    <property type="match status" value="1"/>
</dbReference>
<dbReference type="EMBL" id="PZKC01000002">
    <property type="protein sequence ID" value="PTD97775.1"/>
    <property type="molecule type" value="Genomic_DNA"/>
</dbReference>
<organism evidence="2 3">
    <name type="scientific">Pseudothauera lacus</name>
    <dbReference type="NCBI Taxonomy" id="2136175"/>
    <lineage>
        <taxon>Bacteria</taxon>
        <taxon>Pseudomonadati</taxon>
        <taxon>Pseudomonadota</taxon>
        <taxon>Betaproteobacteria</taxon>
        <taxon>Rhodocyclales</taxon>
        <taxon>Zoogloeaceae</taxon>
        <taxon>Pseudothauera</taxon>
    </lineage>
</organism>
<dbReference type="Gene3D" id="1.10.4060.10">
    <property type="entry name" value="BPP1347 like domain"/>
    <property type="match status" value="1"/>
</dbReference>
<evidence type="ECO:0000313" key="2">
    <source>
        <dbReference type="EMBL" id="PTD97775.1"/>
    </source>
</evidence>
<proteinExistence type="predicted"/>
<evidence type="ECO:0000259" key="1">
    <source>
        <dbReference type="PROSITE" id="PS51787"/>
    </source>
</evidence>
<gene>
    <name evidence="2" type="ORF">C8261_03640</name>
</gene>
<dbReference type="InterPro" id="IPR046336">
    <property type="entry name" value="Lon_prtase_N_sf"/>
</dbReference>